<proteinExistence type="predicted"/>
<organism evidence="2 3">
    <name type="scientific">Araneus ventricosus</name>
    <name type="common">Orbweaver spider</name>
    <name type="synonym">Epeira ventricosa</name>
    <dbReference type="NCBI Taxonomy" id="182803"/>
    <lineage>
        <taxon>Eukaryota</taxon>
        <taxon>Metazoa</taxon>
        <taxon>Ecdysozoa</taxon>
        <taxon>Arthropoda</taxon>
        <taxon>Chelicerata</taxon>
        <taxon>Arachnida</taxon>
        <taxon>Araneae</taxon>
        <taxon>Araneomorphae</taxon>
        <taxon>Entelegynae</taxon>
        <taxon>Araneoidea</taxon>
        <taxon>Araneidae</taxon>
        <taxon>Araneus</taxon>
    </lineage>
</organism>
<dbReference type="AlphaFoldDB" id="A0A4Y2WIK9"/>
<dbReference type="Proteomes" id="UP000499080">
    <property type="component" value="Unassembled WGS sequence"/>
</dbReference>
<accession>A0A4Y2WIK9</accession>
<reference evidence="2 3" key="1">
    <citation type="journal article" date="2019" name="Sci. Rep.">
        <title>Orb-weaving spider Araneus ventricosus genome elucidates the spidroin gene catalogue.</title>
        <authorList>
            <person name="Kono N."/>
            <person name="Nakamura H."/>
            <person name="Ohtoshi R."/>
            <person name="Moran D.A.P."/>
            <person name="Shinohara A."/>
            <person name="Yoshida Y."/>
            <person name="Fujiwara M."/>
            <person name="Mori M."/>
            <person name="Tomita M."/>
            <person name="Arakawa K."/>
        </authorList>
    </citation>
    <scope>NUCLEOTIDE SEQUENCE [LARGE SCALE GENOMIC DNA]</scope>
</reference>
<name>A0A4Y2WIK9_ARAVE</name>
<keyword evidence="3" id="KW-1185">Reference proteome</keyword>
<dbReference type="OrthoDB" id="6409943at2759"/>
<evidence type="ECO:0000313" key="2">
    <source>
        <dbReference type="EMBL" id="GBO37393.1"/>
    </source>
</evidence>
<sequence length="132" mass="15458">MWLPFFSPNAFSVLLFGSFLPKFPLYLLVIKPRSRGLFDLQYLYGLKKDMIDWCMEMNMNTKEYVCLTCGMKMVLTERNGSDGYSWVCIKFGVNAHHVRRTARKGSWFDESKLNIPEILILTYLRAVATHFK</sequence>
<protein>
    <submittedName>
        <fullName evidence="2">Uncharacterized protein</fullName>
    </submittedName>
</protein>
<feature type="transmembrane region" description="Helical" evidence="1">
    <location>
        <begin position="6"/>
        <end position="29"/>
    </location>
</feature>
<gene>
    <name evidence="2" type="ORF">AVEN_181922_1</name>
</gene>
<keyword evidence="1" id="KW-0812">Transmembrane</keyword>
<keyword evidence="1" id="KW-0472">Membrane</keyword>
<dbReference type="EMBL" id="BGPR01061792">
    <property type="protein sequence ID" value="GBO37393.1"/>
    <property type="molecule type" value="Genomic_DNA"/>
</dbReference>
<evidence type="ECO:0000313" key="3">
    <source>
        <dbReference type="Proteomes" id="UP000499080"/>
    </source>
</evidence>
<comment type="caution">
    <text evidence="2">The sequence shown here is derived from an EMBL/GenBank/DDBJ whole genome shotgun (WGS) entry which is preliminary data.</text>
</comment>
<evidence type="ECO:0000256" key="1">
    <source>
        <dbReference type="SAM" id="Phobius"/>
    </source>
</evidence>
<keyword evidence="1" id="KW-1133">Transmembrane helix</keyword>